<protein>
    <submittedName>
        <fullName evidence="2">Uncharacterized protein</fullName>
    </submittedName>
</protein>
<dbReference type="AlphaFoldDB" id="A0A382YNQ2"/>
<reference evidence="2" key="1">
    <citation type="submission" date="2018-05" db="EMBL/GenBank/DDBJ databases">
        <authorList>
            <person name="Lanie J.A."/>
            <person name="Ng W.-L."/>
            <person name="Kazmierczak K.M."/>
            <person name="Andrzejewski T.M."/>
            <person name="Davidsen T.M."/>
            <person name="Wayne K.J."/>
            <person name="Tettelin H."/>
            <person name="Glass J.I."/>
            <person name="Rusch D."/>
            <person name="Podicherti R."/>
            <person name="Tsui H.-C.T."/>
            <person name="Winkler M.E."/>
        </authorList>
    </citation>
    <scope>NUCLEOTIDE SEQUENCE</scope>
</reference>
<feature type="transmembrane region" description="Helical" evidence="1">
    <location>
        <begin position="12"/>
        <end position="28"/>
    </location>
</feature>
<keyword evidence="1" id="KW-0472">Membrane</keyword>
<evidence type="ECO:0000256" key="1">
    <source>
        <dbReference type="SAM" id="Phobius"/>
    </source>
</evidence>
<proteinExistence type="predicted"/>
<feature type="non-terminal residue" evidence="2">
    <location>
        <position position="102"/>
    </location>
</feature>
<evidence type="ECO:0000313" key="2">
    <source>
        <dbReference type="EMBL" id="SVD84902.1"/>
    </source>
</evidence>
<keyword evidence="1" id="KW-0812">Transmembrane</keyword>
<feature type="transmembrane region" description="Helical" evidence="1">
    <location>
        <begin position="63"/>
        <end position="83"/>
    </location>
</feature>
<sequence length="102" mass="12151">MIKIIKKYINYLYLVLFAGLIVVSYLSSKRKPDSVMELFTDFSWLNNFPKWLDAPFMVWINDWWRAFSAKYGLIFDAIGYVLLRAYSITKNFLIDIPWPIIV</sequence>
<dbReference type="EMBL" id="UINC01177326">
    <property type="protein sequence ID" value="SVD84902.1"/>
    <property type="molecule type" value="Genomic_DNA"/>
</dbReference>
<keyword evidence="1" id="KW-1133">Transmembrane helix</keyword>
<organism evidence="2">
    <name type="scientific">marine metagenome</name>
    <dbReference type="NCBI Taxonomy" id="408172"/>
    <lineage>
        <taxon>unclassified sequences</taxon>
        <taxon>metagenomes</taxon>
        <taxon>ecological metagenomes</taxon>
    </lineage>
</organism>
<gene>
    <name evidence="2" type="ORF">METZ01_LOCUS437756</name>
</gene>
<name>A0A382YNQ2_9ZZZZ</name>
<accession>A0A382YNQ2</accession>